<dbReference type="GO" id="GO:0004407">
    <property type="term" value="F:histone deacetylase activity"/>
    <property type="evidence" value="ECO:0007669"/>
    <property type="project" value="TreeGrafter"/>
</dbReference>
<sequence length="422" mass="46144">MHQAGKADKMTVPGTNTSGHGSASASAPEEKQASSGARRSAVLVHDRALEAYGFGGGHPFNPLRIRLTLELCEALGLISAPSYVSAEPATDEDLTTVHSLNYVRRVQGCNEPGADLADLLAYGIGSDDNPIFTDMHRACAHVVGAVLEASRLVMRGEVEHAMCISGGLHHAHRSRASGFCVYNDAGVAISRLKEEYPGIRIAYLDTDAHHGDGVQWMFYDDPEVLTISMHETGRYLFPGTGDVDEKGGGEAAGYSVNVPLEPFTHDESWIETFEAVVPEALRAFKPDIVISQNGCDGHALDPLTHLSATMRLYEHIPRRVHDLVHELCDGRWVATGGGGYDIWRVVPRAWTALWCAVSHQPLPQELPGDWLLERGLQSPVRLPETMLDALEDFPPVARAREIEERNRRTADEVLRKVVARIS</sequence>
<reference evidence="7 9" key="1">
    <citation type="submission" date="2014-03" db="EMBL/GenBank/DDBJ databases">
        <title>Complete genome sequence of the Radio-Resistant Rubrobacter radiotolerans RSPS-4.</title>
        <authorList>
            <person name="Egas C.C."/>
            <person name="Barroso C.C."/>
            <person name="Froufe H.J.C."/>
            <person name="Pacheco J.J."/>
            <person name="Albuquerque L.L."/>
            <person name="da Costa M.M.S."/>
        </authorList>
    </citation>
    <scope>NUCLEOTIDE SEQUENCE [LARGE SCALE GENOMIC DNA]</scope>
    <source>
        <strain evidence="7 9">RSPS-4</strain>
    </source>
</reference>
<keyword evidence="9" id="KW-1185">Reference proteome</keyword>
<evidence type="ECO:0000313" key="9">
    <source>
        <dbReference type="Proteomes" id="UP000025229"/>
    </source>
</evidence>
<dbReference type="SUPFAM" id="SSF52768">
    <property type="entry name" value="Arginase/deacetylase"/>
    <property type="match status" value="1"/>
</dbReference>
<dbReference type="CDD" id="cd09994">
    <property type="entry name" value="HDAC_AcuC_like"/>
    <property type="match status" value="1"/>
</dbReference>
<dbReference type="STRING" id="42256.RradSPS_0966"/>
<reference evidence="8" key="2">
    <citation type="submission" date="2023-11" db="EMBL/GenBank/DDBJ databases">
        <title>MicrobeMod: A computational toolkit for identifying prokaryotic methylation and restriction-modification with nanopore sequencing.</title>
        <authorList>
            <person name="Crits-Christoph A."/>
            <person name="Kang S.C."/>
            <person name="Lee H."/>
            <person name="Ostrov N."/>
        </authorList>
    </citation>
    <scope>NUCLEOTIDE SEQUENCE</scope>
    <source>
        <strain evidence="8">ATCC 51242</strain>
    </source>
</reference>
<gene>
    <name evidence="7" type="ORF">RradSPS_0966</name>
    <name evidence="8" type="ORF">SIL72_06410</name>
</gene>
<dbReference type="PANTHER" id="PTHR10625">
    <property type="entry name" value="HISTONE DEACETYLASE HDAC1-RELATED"/>
    <property type="match status" value="1"/>
</dbReference>
<proteinExistence type="inferred from homology"/>
<dbReference type="Pfam" id="PF00850">
    <property type="entry name" value="Hist_deacetyl"/>
    <property type="match status" value="1"/>
</dbReference>
<dbReference type="InterPro" id="IPR003085">
    <property type="entry name" value="AcuC"/>
</dbReference>
<dbReference type="PANTHER" id="PTHR10625:SF10">
    <property type="entry name" value="HISTONE DEACETYLASE HDAC1"/>
    <property type="match status" value="1"/>
</dbReference>
<dbReference type="InterPro" id="IPR023696">
    <property type="entry name" value="Ureohydrolase_dom_sf"/>
</dbReference>
<comment type="pathway">
    <text evidence="1">Ketone degradation; acetoin degradation.</text>
</comment>
<dbReference type="PATRIC" id="fig|42256.3.peg.977"/>
<comment type="similarity">
    <text evidence="2">Belongs to the histone deacetylase family.</text>
</comment>
<evidence type="ECO:0000259" key="6">
    <source>
        <dbReference type="Pfam" id="PF00850"/>
    </source>
</evidence>
<feature type="domain" description="Histone deacetylase" evidence="6">
    <location>
        <begin position="58"/>
        <end position="356"/>
    </location>
</feature>
<dbReference type="KEGG" id="rrd:RradSPS_0966"/>
<dbReference type="InterPro" id="IPR000286">
    <property type="entry name" value="HDACs"/>
</dbReference>
<dbReference type="UniPathway" id="UPA00040"/>
<dbReference type="HOGENOM" id="CLU_007727_8_0_11"/>
<organism evidence="7 9">
    <name type="scientific">Rubrobacter radiotolerans</name>
    <name type="common">Arthrobacter radiotolerans</name>
    <dbReference type="NCBI Taxonomy" id="42256"/>
    <lineage>
        <taxon>Bacteria</taxon>
        <taxon>Bacillati</taxon>
        <taxon>Actinomycetota</taxon>
        <taxon>Rubrobacteria</taxon>
        <taxon>Rubrobacterales</taxon>
        <taxon>Rubrobacteraceae</taxon>
        <taxon>Rubrobacter</taxon>
    </lineage>
</organism>
<evidence type="ECO:0000313" key="7">
    <source>
        <dbReference type="EMBL" id="AHY46249.1"/>
    </source>
</evidence>
<dbReference type="PRINTS" id="PR01270">
    <property type="entry name" value="HDASUPER"/>
</dbReference>
<name>A0A023X2F9_RUBRA</name>
<evidence type="ECO:0000256" key="1">
    <source>
        <dbReference type="ARBA" id="ARBA00005101"/>
    </source>
</evidence>
<evidence type="ECO:0000313" key="8">
    <source>
        <dbReference type="EMBL" id="MDX5893657.1"/>
    </source>
</evidence>
<dbReference type="Proteomes" id="UP001281130">
    <property type="component" value="Unassembled WGS sequence"/>
</dbReference>
<dbReference type="RefSeq" id="WP_232226606.1">
    <property type="nucleotide sequence ID" value="NZ_CP007514.1"/>
</dbReference>
<dbReference type="Gene3D" id="3.40.800.20">
    <property type="entry name" value="Histone deacetylase domain"/>
    <property type="match status" value="1"/>
</dbReference>
<evidence type="ECO:0000256" key="4">
    <source>
        <dbReference type="ARBA" id="ARBA00022627"/>
    </source>
</evidence>
<evidence type="ECO:0000256" key="3">
    <source>
        <dbReference type="ARBA" id="ARBA00020218"/>
    </source>
</evidence>
<dbReference type="Proteomes" id="UP000025229">
    <property type="component" value="Chromosome"/>
</dbReference>
<dbReference type="InterPro" id="IPR023801">
    <property type="entry name" value="His_deacetylse_dom"/>
</dbReference>
<accession>A0A023X2F9</accession>
<dbReference type="GO" id="GO:0040029">
    <property type="term" value="P:epigenetic regulation of gene expression"/>
    <property type="evidence" value="ECO:0007669"/>
    <property type="project" value="TreeGrafter"/>
</dbReference>
<evidence type="ECO:0000256" key="5">
    <source>
        <dbReference type="SAM" id="MobiDB-lite"/>
    </source>
</evidence>
<dbReference type="eggNOG" id="COG0123">
    <property type="taxonomic scope" value="Bacteria"/>
</dbReference>
<dbReference type="AlphaFoldDB" id="A0A023X2F9"/>
<protein>
    <recommendedName>
        <fullName evidence="3">Acetoin utilization protein AcuC</fullName>
    </recommendedName>
</protein>
<feature type="region of interest" description="Disordered" evidence="5">
    <location>
        <begin position="1"/>
        <end position="39"/>
    </location>
</feature>
<dbReference type="EMBL" id="CP007514">
    <property type="protein sequence ID" value="AHY46249.1"/>
    <property type="molecule type" value="Genomic_DNA"/>
</dbReference>
<dbReference type="EMBL" id="JAWXXX010000001">
    <property type="protein sequence ID" value="MDX5893657.1"/>
    <property type="molecule type" value="Genomic_DNA"/>
</dbReference>
<keyword evidence="4" id="KW-0006">Acetoin catabolism</keyword>
<dbReference type="InterPro" id="IPR037138">
    <property type="entry name" value="His_deacetylse_dom_sf"/>
</dbReference>
<dbReference type="PRINTS" id="PR01272">
    <property type="entry name" value="ACUCPROTEIN"/>
</dbReference>
<feature type="compositionally biased region" description="Polar residues" evidence="5">
    <location>
        <begin position="13"/>
        <end position="25"/>
    </location>
</feature>
<evidence type="ECO:0000256" key="2">
    <source>
        <dbReference type="ARBA" id="ARBA00005947"/>
    </source>
</evidence>
<dbReference type="GO" id="GO:0045150">
    <property type="term" value="P:acetoin catabolic process"/>
    <property type="evidence" value="ECO:0007669"/>
    <property type="project" value="UniProtKB-UniPathway"/>
</dbReference>